<organism evidence="6 7">
    <name type="scientific">Inhella crocodyli</name>
    <dbReference type="NCBI Taxonomy" id="2499851"/>
    <lineage>
        <taxon>Bacteria</taxon>
        <taxon>Pseudomonadati</taxon>
        <taxon>Pseudomonadota</taxon>
        <taxon>Betaproteobacteria</taxon>
        <taxon>Burkholderiales</taxon>
        <taxon>Sphaerotilaceae</taxon>
        <taxon>Inhella</taxon>
    </lineage>
</organism>
<gene>
    <name evidence="6" type="ORF">EOD73_15500</name>
</gene>
<feature type="compositionally biased region" description="Pro residues" evidence="4">
    <location>
        <begin position="1"/>
        <end position="10"/>
    </location>
</feature>
<evidence type="ECO:0000256" key="1">
    <source>
        <dbReference type="ARBA" id="ARBA00004196"/>
    </source>
</evidence>
<dbReference type="InterPro" id="IPR058649">
    <property type="entry name" value="CzcB_C"/>
</dbReference>
<keyword evidence="7" id="KW-1185">Reference proteome</keyword>
<accession>A0A3S2UDK1</accession>
<reference evidence="6 7" key="1">
    <citation type="submission" date="2019-01" db="EMBL/GenBank/DDBJ databases">
        <authorList>
            <person name="Chen W.-M."/>
        </authorList>
    </citation>
    <scope>NUCLEOTIDE SEQUENCE [LARGE SCALE GENOMIC DNA]</scope>
    <source>
        <strain evidence="6 7">CCP-18</strain>
    </source>
</reference>
<feature type="region of interest" description="Disordered" evidence="4">
    <location>
        <begin position="254"/>
        <end position="275"/>
    </location>
</feature>
<dbReference type="AlphaFoldDB" id="A0A3S2UDK1"/>
<dbReference type="GO" id="GO:0030313">
    <property type="term" value="C:cell envelope"/>
    <property type="evidence" value="ECO:0007669"/>
    <property type="project" value="UniProtKB-SubCell"/>
</dbReference>
<evidence type="ECO:0000256" key="4">
    <source>
        <dbReference type="SAM" id="MobiDB-lite"/>
    </source>
</evidence>
<dbReference type="Gene3D" id="2.40.50.100">
    <property type="match status" value="1"/>
</dbReference>
<dbReference type="InterPro" id="IPR050465">
    <property type="entry name" value="UPF0194_transport"/>
</dbReference>
<evidence type="ECO:0000256" key="3">
    <source>
        <dbReference type="SAM" id="Coils"/>
    </source>
</evidence>
<evidence type="ECO:0000259" key="5">
    <source>
        <dbReference type="Pfam" id="PF25975"/>
    </source>
</evidence>
<dbReference type="Proteomes" id="UP000288587">
    <property type="component" value="Unassembled WGS sequence"/>
</dbReference>
<dbReference type="PANTHER" id="PTHR32347:SF23">
    <property type="entry name" value="BLL5650 PROTEIN"/>
    <property type="match status" value="1"/>
</dbReference>
<feature type="region of interest" description="Disordered" evidence="4">
    <location>
        <begin position="1"/>
        <end position="21"/>
    </location>
</feature>
<sequence>MSSPSAPPNAPSGAAMDRPLPAPRRRVPVALRWALACLVAMGLGVATWPLRERVPAVRQAQLAPVVAGEFRDELPLRAVVEPLRSVQLDAQEAGRVEAVLVRDGDTVAEGAPLFRLHSPEQEQLLMQRSAEVAQQLANVSVQRSALASSLAQNRRELAQLQAAQQQAEAEHQRQARLAADGFVAPAALEHSQRQLALATTLLQQTRQDQHVEAQTRQQSLDEMARAVQGLQRGLQLLARSRERLEQRAPMAGRLSGFTPQVGASVRPGERLGRIDDPDGGTQLLAEVDEFYLPRLQVGQAATSAHGPLALTQTLPQVQGGKARVRLQWHAQTPSLRPGQAVELRLQFSAPRPALMLPDGPGVQPQLYVRHGDRLERRAVQLGQRAAGRVEVLHGLQAGDEVLVSAPPNFDSPTLRLP</sequence>
<name>A0A3S2UDK1_9BURK</name>
<dbReference type="Gene3D" id="2.40.420.20">
    <property type="match status" value="1"/>
</dbReference>
<dbReference type="SUPFAM" id="SSF111369">
    <property type="entry name" value="HlyD-like secretion proteins"/>
    <property type="match status" value="1"/>
</dbReference>
<comment type="subcellular location">
    <subcellularLocation>
        <location evidence="1">Cell envelope</location>
    </subcellularLocation>
</comment>
<proteinExistence type="predicted"/>
<evidence type="ECO:0000313" key="6">
    <source>
        <dbReference type="EMBL" id="RVT82966.1"/>
    </source>
</evidence>
<dbReference type="Pfam" id="PF25975">
    <property type="entry name" value="CzcB_C"/>
    <property type="match status" value="1"/>
</dbReference>
<keyword evidence="2 3" id="KW-0175">Coiled coil</keyword>
<dbReference type="OrthoDB" id="9806939at2"/>
<dbReference type="RefSeq" id="WP_127683947.1">
    <property type="nucleotide sequence ID" value="NZ_SACM01000005.1"/>
</dbReference>
<dbReference type="EMBL" id="SACM01000005">
    <property type="protein sequence ID" value="RVT82966.1"/>
    <property type="molecule type" value="Genomic_DNA"/>
</dbReference>
<evidence type="ECO:0000313" key="7">
    <source>
        <dbReference type="Proteomes" id="UP000288587"/>
    </source>
</evidence>
<dbReference type="PANTHER" id="PTHR32347">
    <property type="entry name" value="EFFLUX SYSTEM COMPONENT YKNX-RELATED"/>
    <property type="match status" value="1"/>
</dbReference>
<feature type="coiled-coil region" evidence="3">
    <location>
        <begin position="150"/>
        <end position="177"/>
    </location>
</feature>
<protein>
    <submittedName>
        <fullName evidence="6">Biotin/lipoyl-binding protein</fullName>
    </submittedName>
</protein>
<dbReference type="PRINTS" id="PR01490">
    <property type="entry name" value="RTXTOXIND"/>
</dbReference>
<feature type="domain" description="CzcB-like C-terminal circularly permuted SH3-like" evidence="5">
    <location>
        <begin position="363"/>
        <end position="401"/>
    </location>
</feature>
<evidence type="ECO:0000256" key="2">
    <source>
        <dbReference type="ARBA" id="ARBA00023054"/>
    </source>
</evidence>
<comment type="caution">
    <text evidence="6">The sequence shown here is derived from an EMBL/GenBank/DDBJ whole genome shotgun (WGS) entry which is preliminary data.</text>
</comment>